<dbReference type="AlphaFoldDB" id="A0A0D2PGZ9"/>
<organism evidence="1 2">
    <name type="scientific">Hypholoma sublateritium (strain FD-334 SS-4)</name>
    <dbReference type="NCBI Taxonomy" id="945553"/>
    <lineage>
        <taxon>Eukaryota</taxon>
        <taxon>Fungi</taxon>
        <taxon>Dikarya</taxon>
        <taxon>Basidiomycota</taxon>
        <taxon>Agaricomycotina</taxon>
        <taxon>Agaricomycetes</taxon>
        <taxon>Agaricomycetidae</taxon>
        <taxon>Agaricales</taxon>
        <taxon>Agaricineae</taxon>
        <taxon>Strophariaceae</taxon>
        <taxon>Hypholoma</taxon>
    </lineage>
</organism>
<gene>
    <name evidence="1" type="ORF">HYPSUDRAFT_44323</name>
</gene>
<accession>A0A0D2PGZ9</accession>
<evidence type="ECO:0000313" key="1">
    <source>
        <dbReference type="EMBL" id="KJA19380.1"/>
    </source>
</evidence>
<keyword evidence="2" id="KW-1185">Reference proteome</keyword>
<dbReference type="Proteomes" id="UP000054270">
    <property type="component" value="Unassembled WGS sequence"/>
</dbReference>
<name>A0A0D2PGZ9_HYPSF</name>
<proteinExistence type="predicted"/>
<evidence type="ECO:0000313" key="2">
    <source>
        <dbReference type="Proteomes" id="UP000054270"/>
    </source>
</evidence>
<protein>
    <submittedName>
        <fullName evidence="1">Uncharacterized protein</fullName>
    </submittedName>
</protein>
<reference evidence="2" key="1">
    <citation type="submission" date="2014-04" db="EMBL/GenBank/DDBJ databases">
        <title>Evolutionary Origins and Diversification of the Mycorrhizal Mutualists.</title>
        <authorList>
            <consortium name="DOE Joint Genome Institute"/>
            <consortium name="Mycorrhizal Genomics Consortium"/>
            <person name="Kohler A."/>
            <person name="Kuo A."/>
            <person name="Nagy L.G."/>
            <person name="Floudas D."/>
            <person name="Copeland A."/>
            <person name="Barry K.W."/>
            <person name="Cichocki N."/>
            <person name="Veneault-Fourrey C."/>
            <person name="LaButti K."/>
            <person name="Lindquist E.A."/>
            <person name="Lipzen A."/>
            <person name="Lundell T."/>
            <person name="Morin E."/>
            <person name="Murat C."/>
            <person name="Riley R."/>
            <person name="Ohm R."/>
            <person name="Sun H."/>
            <person name="Tunlid A."/>
            <person name="Henrissat B."/>
            <person name="Grigoriev I.V."/>
            <person name="Hibbett D.S."/>
            <person name="Martin F."/>
        </authorList>
    </citation>
    <scope>NUCLEOTIDE SEQUENCE [LARGE SCALE GENOMIC DNA]</scope>
    <source>
        <strain evidence="2">FD-334 SS-4</strain>
    </source>
</reference>
<dbReference type="EMBL" id="KN817578">
    <property type="protein sequence ID" value="KJA19380.1"/>
    <property type="molecule type" value="Genomic_DNA"/>
</dbReference>
<sequence>MPDPLPLYAPPNVDALAEIEGLAVLYKLAAMEDIIEDTCGSEDLEKAIDTV</sequence>